<proteinExistence type="predicted"/>
<protein>
    <submittedName>
        <fullName evidence="1">GL23321</fullName>
    </submittedName>
</protein>
<dbReference type="AlphaFoldDB" id="B4G4R6"/>
<sequence>MSEIQKAVSQPSSDVGYLNMVAHLEEDCGQSDSDSDSDADCGSCRIGGGGVADLRDLLVAPASFPTAVVVLCFSAVSRGQIVKEFSQICICMQAVDWYPI</sequence>
<dbReference type="EMBL" id="CH479179">
    <property type="protein sequence ID" value="EDW24582.1"/>
    <property type="molecule type" value="Genomic_DNA"/>
</dbReference>
<name>B4G4R6_DROPE</name>
<gene>
    <name evidence="1" type="primary">Dper\GL23321</name>
    <name evidence="1" type="ORF">Dper_GL23321</name>
</gene>
<dbReference type="HOGENOM" id="CLU_2308906_0_0_1"/>
<organism evidence="2">
    <name type="scientific">Drosophila persimilis</name>
    <name type="common">Fruit fly</name>
    <dbReference type="NCBI Taxonomy" id="7234"/>
    <lineage>
        <taxon>Eukaryota</taxon>
        <taxon>Metazoa</taxon>
        <taxon>Ecdysozoa</taxon>
        <taxon>Arthropoda</taxon>
        <taxon>Hexapoda</taxon>
        <taxon>Insecta</taxon>
        <taxon>Pterygota</taxon>
        <taxon>Neoptera</taxon>
        <taxon>Endopterygota</taxon>
        <taxon>Diptera</taxon>
        <taxon>Brachycera</taxon>
        <taxon>Muscomorpha</taxon>
        <taxon>Ephydroidea</taxon>
        <taxon>Drosophilidae</taxon>
        <taxon>Drosophila</taxon>
        <taxon>Sophophora</taxon>
    </lineage>
</organism>
<accession>B4G4R6</accession>
<reference evidence="1 2" key="1">
    <citation type="journal article" date="2007" name="Nature">
        <title>Evolution of genes and genomes on the Drosophila phylogeny.</title>
        <authorList>
            <consortium name="Drosophila 12 Genomes Consortium"/>
            <person name="Clark A.G."/>
            <person name="Eisen M.B."/>
            <person name="Smith D.R."/>
            <person name="Bergman C.M."/>
            <person name="Oliver B."/>
            <person name="Markow T.A."/>
            <person name="Kaufman T.C."/>
            <person name="Kellis M."/>
            <person name="Gelbart W."/>
            <person name="Iyer V.N."/>
            <person name="Pollard D.A."/>
            <person name="Sackton T.B."/>
            <person name="Larracuente A.M."/>
            <person name="Singh N.D."/>
            <person name="Abad J.P."/>
            <person name="Abt D.N."/>
            <person name="Adryan B."/>
            <person name="Aguade M."/>
            <person name="Akashi H."/>
            <person name="Anderson W.W."/>
            <person name="Aquadro C.F."/>
            <person name="Ardell D.H."/>
            <person name="Arguello R."/>
            <person name="Artieri C.G."/>
            <person name="Barbash D.A."/>
            <person name="Barker D."/>
            <person name="Barsanti P."/>
            <person name="Batterham P."/>
            <person name="Batzoglou S."/>
            <person name="Begun D."/>
            <person name="Bhutkar A."/>
            <person name="Blanco E."/>
            <person name="Bosak S.A."/>
            <person name="Bradley R.K."/>
            <person name="Brand A.D."/>
            <person name="Brent M.R."/>
            <person name="Brooks A.N."/>
            <person name="Brown R.H."/>
            <person name="Butlin R.K."/>
            <person name="Caggese C."/>
            <person name="Calvi B.R."/>
            <person name="Bernardo de Carvalho A."/>
            <person name="Caspi A."/>
            <person name="Castrezana S."/>
            <person name="Celniker S.E."/>
            <person name="Chang J.L."/>
            <person name="Chapple C."/>
            <person name="Chatterji S."/>
            <person name="Chinwalla A."/>
            <person name="Civetta A."/>
            <person name="Clifton S.W."/>
            <person name="Comeron J.M."/>
            <person name="Costello J.C."/>
            <person name="Coyne J.A."/>
            <person name="Daub J."/>
            <person name="David R.G."/>
            <person name="Delcher A.L."/>
            <person name="Delehaunty K."/>
            <person name="Do C.B."/>
            <person name="Ebling H."/>
            <person name="Edwards K."/>
            <person name="Eickbush T."/>
            <person name="Evans J.D."/>
            <person name="Filipski A."/>
            <person name="Findeiss S."/>
            <person name="Freyhult E."/>
            <person name="Fulton L."/>
            <person name="Fulton R."/>
            <person name="Garcia A.C."/>
            <person name="Gardiner A."/>
            <person name="Garfield D.A."/>
            <person name="Garvin B.E."/>
            <person name="Gibson G."/>
            <person name="Gilbert D."/>
            <person name="Gnerre S."/>
            <person name="Godfrey J."/>
            <person name="Good R."/>
            <person name="Gotea V."/>
            <person name="Gravely B."/>
            <person name="Greenberg A.J."/>
            <person name="Griffiths-Jones S."/>
            <person name="Gross S."/>
            <person name="Guigo R."/>
            <person name="Gustafson E.A."/>
            <person name="Haerty W."/>
            <person name="Hahn M.W."/>
            <person name="Halligan D.L."/>
            <person name="Halpern A.L."/>
            <person name="Halter G.M."/>
            <person name="Han M.V."/>
            <person name="Heger A."/>
            <person name="Hillier L."/>
            <person name="Hinrichs A.S."/>
            <person name="Holmes I."/>
            <person name="Hoskins R.A."/>
            <person name="Hubisz M.J."/>
            <person name="Hultmark D."/>
            <person name="Huntley M.A."/>
            <person name="Jaffe D.B."/>
            <person name="Jagadeeshan S."/>
            <person name="Jeck W.R."/>
            <person name="Johnson J."/>
            <person name="Jones C.D."/>
            <person name="Jordan W.C."/>
            <person name="Karpen G.H."/>
            <person name="Kataoka E."/>
            <person name="Keightley P.D."/>
            <person name="Kheradpour P."/>
            <person name="Kirkness E.F."/>
            <person name="Koerich L.B."/>
            <person name="Kristiansen K."/>
            <person name="Kudrna D."/>
            <person name="Kulathinal R.J."/>
            <person name="Kumar S."/>
            <person name="Kwok R."/>
            <person name="Lander E."/>
            <person name="Langley C.H."/>
            <person name="Lapoint R."/>
            <person name="Lazzaro B.P."/>
            <person name="Lee S.J."/>
            <person name="Levesque L."/>
            <person name="Li R."/>
            <person name="Lin C.F."/>
            <person name="Lin M.F."/>
            <person name="Lindblad-Toh K."/>
            <person name="Llopart A."/>
            <person name="Long M."/>
            <person name="Low L."/>
            <person name="Lozovsky E."/>
            <person name="Lu J."/>
            <person name="Luo M."/>
            <person name="Machado C.A."/>
            <person name="Makalowski W."/>
            <person name="Marzo M."/>
            <person name="Matsuda M."/>
            <person name="Matzkin L."/>
            <person name="McAllister B."/>
            <person name="McBride C.S."/>
            <person name="McKernan B."/>
            <person name="McKernan K."/>
            <person name="Mendez-Lago M."/>
            <person name="Minx P."/>
            <person name="Mollenhauer M.U."/>
            <person name="Montooth K."/>
            <person name="Mount S.M."/>
            <person name="Mu X."/>
            <person name="Myers E."/>
            <person name="Negre B."/>
            <person name="Newfeld S."/>
            <person name="Nielsen R."/>
            <person name="Noor M.A."/>
            <person name="O'Grady P."/>
            <person name="Pachter L."/>
            <person name="Papaceit M."/>
            <person name="Parisi M.J."/>
            <person name="Parisi M."/>
            <person name="Parts L."/>
            <person name="Pedersen J.S."/>
            <person name="Pesole G."/>
            <person name="Phillippy A.M."/>
            <person name="Ponting C.P."/>
            <person name="Pop M."/>
            <person name="Porcelli D."/>
            <person name="Powell J.R."/>
            <person name="Prohaska S."/>
            <person name="Pruitt K."/>
            <person name="Puig M."/>
            <person name="Quesneville H."/>
            <person name="Ram K.R."/>
            <person name="Rand D."/>
            <person name="Rasmussen M.D."/>
            <person name="Reed L.K."/>
            <person name="Reenan R."/>
            <person name="Reily A."/>
            <person name="Remington K.A."/>
            <person name="Rieger T.T."/>
            <person name="Ritchie M.G."/>
            <person name="Robin C."/>
            <person name="Rogers Y.H."/>
            <person name="Rohde C."/>
            <person name="Rozas J."/>
            <person name="Rubenfield M.J."/>
            <person name="Ruiz A."/>
            <person name="Russo S."/>
            <person name="Salzberg S.L."/>
            <person name="Sanchez-Gracia A."/>
            <person name="Saranga D.J."/>
            <person name="Sato H."/>
            <person name="Schaeffer S.W."/>
            <person name="Schatz M.C."/>
            <person name="Schlenke T."/>
            <person name="Schwartz R."/>
            <person name="Segarra C."/>
            <person name="Singh R.S."/>
            <person name="Sirot L."/>
            <person name="Sirota M."/>
            <person name="Sisneros N.B."/>
            <person name="Smith C.D."/>
            <person name="Smith T.F."/>
            <person name="Spieth J."/>
            <person name="Stage D.E."/>
            <person name="Stark A."/>
            <person name="Stephan W."/>
            <person name="Strausberg R.L."/>
            <person name="Strempel S."/>
            <person name="Sturgill D."/>
            <person name="Sutton G."/>
            <person name="Sutton G.G."/>
            <person name="Tao W."/>
            <person name="Teichmann S."/>
            <person name="Tobari Y.N."/>
            <person name="Tomimura Y."/>
            <person name="Tsolas J.M."/>
            <person name="Valente V.L."/>
            <person name="Venter E."/>
            <person name="Venter J.C."/>
            <person name="Vicario S."/>
            <person name="Vieira F.G."/>
            <person name="Vilella A.J."/>
            <person name="Villasante A."/>
            <person name="Walenz B."/>
            <person name="Wang J."/>
            <person name="Wasserman M."/>
            <person name="Watts T."/>
            <person name="Wilson D."/>
            <person name="Wilson R.K."/>
            <person name="Wing R.A."/>
            <person name="Wolfner M.F."/>
            <person name="Wong A."/>
            <person name="Wong G.K."/>
            <person name="Wu C.I."/>
            <person name="Wu G."/>
            <person name="Yamamoto D."/>
            <person name="Yang H.P."/>
            <person name="Yang S.P."/>
            <person name="Yorke J.A."/>
            <person name="Yoshida K."/>
            <person name="Zdobnov E."/>
            <person name="Zhang P."/>
            <person name="Zhang Y."/>
            <person name="Zimin A.V."/>
            <person name="Baldwin J."/>
            <person name="Abdouelleil A."/>
            <person name="Abdulkadir J."/>
            <person name="Abebe A."/>
            <person name="Abera B."/>
            <person name="Abreu J."/>
            <person name="Acer S.C."/>
            <person name="Aftuck L."/>
            <person name="Alexander A."/>
            <person name="An P."/>
            <person name="Anderson E."/>
            <person name="Anderson S."/>
            <person name="Arachi H."/>
            <person name="Azer M."/>
            <person name="Bachantsang P."/>
            <person name="Barry A."/>
            <person name="Bayul T."/>
            <person name="Berlin A."/>
            <person name="Bessette D."/>
            <person name="Bloom T."/>
            <person name="Blye J."/>
            <person name="Boguslavskiy L."/>
            <person name="Bonnet C."/>
            <person name="Boukhgalter B."/>
            <person name="Bourzgui I."/>
            <person name="Brown A."/>
            <person name="Cahill P."/>
            <person name="Channer S."/>
            <person name="Cheshatsang Y."/>
            <person name="Chuda L."/>
            <person name="Citroen M."/>
            <person name="Collymore A."/>
            <person name="Cooke P."/>
            <person name="Costello M."/>
            <person name="D'Aco K."/>
            <person name="Daza R."/>
            <person name="De Haan G."/>
            <person name="DeGray S."/>
            <person name="DeMaso C."/>
            <person name="Dhargay N."/>
            <person name="Dooley K."/>
            <person name="Dooley E."/>
            <person name="Doricent M."/>
            <person name="Dorje P."/>
            <person name="Dorjee K."/>
            <person name="Dupes A."/>
            <person name="Elong R."/>
            <person name="Falk J."/>
            <person name="Farina A."/>
            <person name="Faro S."/>
            <person name="Ferguson D."/>
            <person name="Fisher S."/>
            <person name="Foley C.D."/>
            <person name="Franke A."/>
            <person name="Friedrich D."/>
            <person name="Gadbois L."/>
            <person name="Gearin G."/>
            <person name="Gearin C.R."/>
            <person name="Giannoukos G."/>
            <person name="Goode T."/>
            <person name="Graham J."/>
            <person name="Grandbois E."/>
            <person name="Grewal S."/>
            <person name="Gyaltsen K."/>
            <person name="Hafez N."/>
            <person name="Hagos B."/>
            <person name="Hall J."/>
            <person name="Henson C."/>
            <person name="Hollinger A."/>
            <person name="Honan T."/>
            <person name="Huard M.D."/>
            <person name="Hughes L."/>
            <person name="Hurhula B."/>
            <person name="Husby M.E."/>
            <person name="Kamat A."/>
            <person name="Kanga B."/>
            <person name="Kashin S."/>
            <person name="Khazanovich D."/>
            <person name="Kisner P."/>
            <person name="Lance K."/>
            <person name="Lara M."/>
            <person name="Lee W."/>
            <person name="Lennon N."/>
            <person name="Letendre F."/>
            <person name="LeVine R."/>
            <person name="Lipovsky A."/>
            <person name="Liu X."/>
            <person name="Liu J."/>
            <person name="Liu S."/>
            <person name="Lokyitsang T."/>
            <person name="Lokyitsang Y."/>
            <person name="Lubonja R."/>
            <person name="Lui A."/>
            <person name="MacDonald P."/>
            <person name="Magnisalis V."/>
            <person name="Maru K."/>
            <person name="Matthews C."/>
            <person name="McCusker W."/>
            <person name="McDonough S."/>
            <person name="Mehta T."/>
            <person name="Meldrim J."/>
            <person name="Meneus L."/>
            <person name="Mihai O."/>
            <person name="Mihalev A."/>
            <person name="Mihova T."/>
            <person name="Mittelman R."/>
            <person name="Mlenga V."/>
            <person name="Montmayeur A."/>
            <person name="Mulrain L."/>
            <person name="Navidi A."/>
            <person name="Naylor J."/>
            <person name="Negash T."/>
            <person name="Nguyen T."/>
            <person name="Nguyen N."/>
            <person name="Nicol R."/>
            <person name="Norbu C."/>
            <person name="Norbu N."/>
            <person name="Novod N."/>
            <person name="O'Neill B."/>
            <person name="Osman S."/>
            <person name="Markiewicz E."/>
            <person name="Oyono O.L."/>
            <person name="Patti C."/>
            <person name="Phunkhang P."/>
            <person name="Pierre F."/>
            <person name="Priest M."/>
            <person name="Raghuraman S."/>
            <person name="Rege F."/>
            <person name="Reyes R."/>
            <person name="Rise C."/>
            <person name="Rogov P."/>
            <person name="Ross K."/>
            <person name="Ryan E."/>
            <person name="Settipalli S."/>
            <person name="Shea T."/>
            <person name="Sherpa N."/>
            <person name="Shi L."/>
            <person name="Shih D."/>
            <person name="Sparrow T."/>
            <person name="Spaulding J."/>
            <person name="Stalker J."/>
            <person name="Stange-Thomann N."/>
            <person name="Stavropoulos S."/>
            <person name="Stone C."/>
            <person name="Strader C."/>
            <person name="Tesfaye S."/>
            <person name="Thomson T."/>
            <person name="Thoulutsang Y."/>
            <person name="Thoulutsang D."/>
            <person name="Topham K."/>
            <person name="Topping I."/>
            <person name="Tsamla T."/>
            <person name="Vassiliev H."/>
            <person name="Vo A."/>
            <person name="Wangchuk T."/>
            <person name="Wangdi T."/>
            <person name="Weiand M."/>
            <person name="Wilkinson J."/>
            <person name="Wilson A."/>
            <person name="Yadav S."/>
            <person name="Young G."/>
            <person name="Yu Q."/>
            <person name="Zembek L."/>
            <person name="Zhong D."/>
            <person name="Zimmer A."/>
            <person name="Zwirko Z."/>
            <person name="Jaffe D.B."/>
            <person name="Alvarez P."/>
            <person name="Brockman W."/>
            <person name="Butler J."/>
            <person name="Chin C."/>
            <person name="Gnerre S."/>
            <person name="Grabherr M."/>
            <person name="Kleber M."/>
            <person name="Mauceli E."/>
            <person name="MacCallum I."/>
        </authorList>
    </citation>
    <scope>NUCLEOTIDE SEQUENCE [LARGE SCALE GENOMIC DNA]</scope>
    <source>
        <strain evidence="2">MSH-3 / Tucson 14011-0111.49</strain>
    </source>
</reference>
<keyword evidence="2" id="KW-1185">Reference proteome</keyword>
<dbReference type="Proteomes" id="UP000008744">
    <property type="component" value="Unassembled WGS sequence"/>
</dbReference>
<evidence type="ECO:0000313" key="2">
    <source>
        <dbReference type="Proteomes" id="UP000008744"/>
    </source>
</evidence>
<evidence type="ECO:0000313" key="1">
    <source>
        <dbReference type="EMBL" id="EDW24582.1"/>
    </source>
</evidence>